<dbReference type="GO" id="GO:0005524">
    <property type="term" value="F:ATP binding"/>
    <property type="evidence" value="ECO:0007669"/>
    <property type="project" value="UniProtKB-KW"/>
</dbReference>
<dbReference type="InterPro" id="IPR000719">
    <property type="entry name" value="Prot_kinase_dom"/>
</dbReference>
<keyword evidence="2" id="KW-0547">Nucleotide-binding</keyword>
<keyword evidence="6" id="KW-0472">Membrane</keyword>
<keyword evidence="4" id="KW-0067">ATP-binding</keyword>
<name>A0A9R1CXA8_9BACT</name>
<evidence type="ECO:0000256" key="6">
    <source>
        <dbReference type="SAM" id="Phobius"/>
    </source>
</evidence>
<comment type="caution">
    <text evidence="8">The sequence shown here is derived from an EMBL/GenBank/DDBJ whole genome shotgun (WGS) entry which is preliminary data.</text>
</comment>
<proteinExistence type="inferred from homology"/>
<dbReference type="Gene3D" id="3.40.50.12480">
    <property type="match status" value="1"/>
</dbReference>
<dbReference type="PANTHER" id="PTHR11042">
    <property type="entry name" value="EUKARYOTIC TRANSLATION INITIATION FACTOR 2-ALPHA KINASE EIF2-ALPHA KINASE -RELATED"/>
    <property type="match status" value="1"/>
</dbReference>
<evidence type="ECO:0000259" key="7">
    <source>
        <dbReference type="PROSITE" id="PS50011"/>
    </source>
</evidence>
<keyword evidence="6" id="KW-0812">Transmembrane</keyword>
<organism evidence="8 9">
    <name type="scientific">Prevotella lacticifex</name>
    <dbReference type="NCBI Taxonomy" id="2854755"/>
    <lineage>
        <taxon>Bacteria</taxon>
        <taxon>Pseudomonadati</taxon>
        <taxon>Bacteroidota</taxon>
        <taxon>Bacteroidia</taxon>
        <taxon>Bacteroidales</taxon>
        <taxon>Prevotellaceae</taxon>
        <taxon>Prevotella</taxon>
    </lineage>
</organism>
<dbReference type="SMART" id="SM00220">
    <property type="entry name" value="S_TKc"/>
    <property type="match status" value="1"/>
</dbReference>
<dbReference type="PROSITE" id="PS00108">
    <property type="entry name" value="PROTEIN_KINASE_ST"/>
    <property type="match status" value="1"/>
</dbReference>
<feature type="transmembrane region" description="Helical" evidence="6">
    <location>
        <begin position="273"/>
        <end position="293"/>
    </location>
</feature>
<dbReference type="GO" id="GO:0005737">
    <property type="term" value="C:cytoplasm"/>
    <property type="evidence" value="ECO:0007669"/>
    <property type="project" value="TreeGrafter"/>
</dbReference>
<gene>
    <name evidence="8" type="ORF">PRLR5076_24230</name>
</gene>
<dbReference type="PROSITE" id="PS50011">
    <property type="entry name" value="PROTEIN_KINASE_DOM"/>
    <property type="match status" value="1"/>
</dbReference>
<evidence type="ECO:0000256" key="3">
    <source>
        <dbReference type="ARBA" id="ARBA00022777"/>
    </source>
</evidence>
<dbReference type="InterPro" id="IPR050339">
    <property type="entry name" value="CC_SR_Kinase"/>
</dbReference>
<keyword evidence="1" id="KW-0808">Transferase</keyword>
<reference evidence="8" key="1">
    <citation type="journal article" date="2022" name="Int. J. Syst. Evol. Microbiol.">
        <title>Prevotella lacticifex sp. nov., isolated from the rumen of cows.</title>
        <authorList>
            <person name="Shinkai T."/>
            <person name="Ikeyama N."/>
            <person name="Kumagai M."/>
            <person name="Ohmori H."/>
            <person name="Sakamoto M."/>
            <person name="Ohkuma M."/>
            <person name="Mitsumori M."/>
        </authorList>
    </citation>
    <scope>NUCLEOTIDE SEQUENCE</scope>
    <source>
        <strain evidence="8">R5076</strain>
    </source>
</reference>
<dbReference type="EMBL" id="BPUB01000002">
    <property type="protein sequence ID" value="GJG59572.1"/>
    <property type="molecule type" value="Genomic_DNA"/>
</dbReference>
<dbReference type="SUPFAM" id="SSF56112">
    <property type="entry name" value="Protein kinase-like (PK-like)"/>
    <property type="match status" value="1"/>
</dbReference>
<feature type="domain" description="Protein kinase" evidence="7">
    <location>
        <begin position="40"/>
        <end position="378"/>
    </location>
</feature>
<dbReference type="Gene3D" id="1.10.510.10">
    <property type="entry name" value="Transferase(Phosphotransferase) domain 1"/>
    <property type="match status" value="1"/>
</dbReference>
<keyword evidence="3" id="KW-0418">Kinase</keyword>
<dbReference type="Pfam" id="PF00069">
    <property type="entry name" value="Pkinase"/>
    <property type="match status" value="1"/>
</dbReference>
<protein>
    <recommendedName>
        <fullName evidence="7">Protein kinase domain-containing protein</fullName>
    </recommendedName>
</protein>
<evidence type="ECO:0000256" key="5">
    <source>
        <dbReference type="ARBA" id="ARBA00037982"/>
    </source>
</evidence>
<dbReference type="GO" id="GO:0004672">
    <property type="term" value="F:protein kinase activity"/>
    <property type="evidence" value="ECO:0007669"/>
    <property type="project" value="InterPro"/>
</dbReference>
<accession>A0A9R1CXA8</accession>
<dbReference type="InterPro" id="IPR008271">
    <property type="entry name" value="Ser/Thr_kinase_AS"/>
</dbReference>
<dbReference type="CDD" id="cd14014">
    <property type="entry name" value="STKc_PknB_like"/>
    <property type="match status" value="1"/>
</dbReference>
<keyword evidence="6" id="KW-1133">Transmembrane helix</keyword>
<evidence type="ECO:0000313" key="9">
    <source>
        <dbReference type="Proteomes" id="UP000825483"/>
    </source>
</evidence>
<dbReference type="InterPro" id="IPR011009">
    <property type="entry name" value="Kinase-like_dom_sf"/>
</dbReference>
<sequence length="447" mass="51085">MPIVFNDLGLVRVPANDIMREDTPYSSFTVSDYSATSSSYTDFEKIADGSYCILWRARRNGQWYVVKSLQKQYEDSPEYLALLRKEYDILSMFHNPCVVKVFDFCGIEPYGTCIVMEWVDGLTLSQWLDGESPESFPWKSDRCSRRQIALQIIRAVEYVHSLQVVHRDLKPSNIMITRNGCQVKLIDFGLADTDSFTIFKQSAGTEGYISPEQRHLSVTDERNDVYSLGVILREMRLGWPWGGVVRRMLRPLDSRLAHVSDVVPNIRRRRRMATVAVSLCLAVVVIVGGLFAWDRLANPRPYYDVVARFQYSNIIYESWGGGKATARLANKSDSTVEVPDVVNYDGFIYKVEEITFNAFRGDGNLRSVIIPGGAHLMKGAFKQCPNLTDIYIRGSQAPVIGNQFWPANVDDVFDANHFATVVIHAPRDSHKSYEAYPWNRFRHFVFY</sequence>
<evidence type="ECO:0000256" key="2">
    <source>
        <dbReference type="ARBA" id="ARBA00022741"/>
    </source>
</evidence>
<evidence type="ECO:0000313" key="8">
    <source>
        <dbReference type="EMBL" id="GJG59572.1"/>
    </source>
</evidence>
<dbReference type="AlphaFoldDB" id="A0A9R1CXA8"/>
<evidence type="ECO:0000256" key="1">
    <source>
        <dbReference type="ARBA" id="ARBA00022679"/>
    </source>
</evidence>
<keyword evidence="9" id="KW-1185">Reference proteome</keyword>
<evidence type="ECO:0000256" key="4">
    <source>
        <dbReference type="ARBA" id="ARBA00022840"/>
    </source>
</evidence>
<comment type="similarity">
    <text evidence="5">Belongs to the protein kinase superfamily. Ser/Thr protein kinase family. GCN2 subfamily.</text>
</comment>
<dbReference type="Proteomes" id="UP000825483">
    <property type="component" value="Unassembled WGS sequence"/>
</dbReference>